<dbReference type="Proteomes" id="UP001289135">
    <property type="component" value="Unassembled WGS sequence"/>
</dbReference>
<evidence type="ECO:0000256" key="3">
    <source>
        <dbReference type="ARBA" id="ARBA00007630"/>
    </source>
</evidence>
<keyword evidence="10 15" id="KW-0949">S-adenosyl-L-methionine</keyword>
<dbReference type="InterPro" id="IPR023148">
    <property type="entry name" value="tRNA_m1G_MeTrfase_C_sf"/>
</dbReference>
<sequence length="247" mass="28285">MNTSFLPWEVRILSMFPELFPGPLSYSIIGRALTNGIWTLSSKNIRDYTNDNTKRVDDMSYGGGGGMILKADVVANAIEKEFLCNNQNFPIIYLSPRGRLLTQKLADELSKFSGIQIICGRFEGIDQRIFEEFFIDEISIGDYVLSTGDIAAYVLIDACVRRLPGVISKRKGSESLLLEEESLCVNTKYESLLEYPHYTAPFKWRERTVPNILVSGNHDKIKKWRLSQAEKITQQRRPDLWKIYSKK</sequence>
<evidence type="ECO:0000256" key="6">
    <source>
        <dbReference type="ARBA" id="ARBA00014679"/>
    </source>
</evidence>
<evidence type="ECO:0000256" key="15">
    <source>
        <dbReference type="HAMAP-Rule" id="MF_00605"/>
    </source>
</evidence>
<dbReference type="InterPro" id="IPR016009">
    <property type="entry name" value="tRNA_MeTrfase_TRMD/TRM10"/>
</dbReference>
<name>A0AAE5AHV4_9RICK</name>
<dbReference type="PANTHER" id="PTHR46417">
    <property type="entry name" value="TRNA (GUANINE-N(1)-)-METHYLTRANSFERASE"/>
    <property type="match status" value="1"/>
</dbReference>
<dbReference type="RefSeq" id="WP_322498653.1">
    <property type="nucleotide sequence ID" value="NZ_JARGYU010000002.1"/>
</dbReference>
<dbReference type="InterPro" id="IPR029028">
    <property type="entry name" value="Alpha/beta_knot_MTases"/>
</dbReference>
<comment type="subunit">
    <text evidence="4 15 17">Homodimer.</text>
</comment>
<dbReference type="InterPro" id="IPR002649">
    <property type="entry name" value="tRNA_m1G_MeTrfase_TrmD"/>
</dbReference>
<keyword evidence="9 15" id="KW-0808">Transferase</keyword>
<dbReference type="AlphaFoldDB" id="A0AAE5AHV4"/>
<keyword evidence="7 15" id="KW-0963">Cytoplasm</keyword>
<dbReference type="EC" id="2.1.1.228" evidence="5 15"/>
<evidence type="ECO:0000256" key="4">
    <source>
        <dbReference type="ARBA" id="ARBA00011738"/>
    </source>
</evidence>
<dbReference type="NCBIfam" id="NF000648">
    <property type="entry name" value="PRK00026.1"/>
    <property type="match status" value="1"/>
</dbReference>
<dbReference type="HAMAP" id="MF_00605">
    <property type="entry name" value="TrmD"/>
    <property type="match status" value="1"/>
</dbReference>
<dbReference type="GO" id="GO:0005829">
    <property type="term" value="C:cytosol"/>
    <property type="evidence" value="ECO:0007669"/>
    <property type="project" value="TreeGrafter"/>
</dbReference>
<evidence type="ECO:0000256" key="13">
    <source>
        <dbReference type="ARBA" id="ARBA00033392"/>
    </source>
</evidence>
<feature type="binding site" evidence="15 16">
    <location>
        <begin position="140"/>
        <end position="145"/>
    </location>
    <ligand>
        <name>S-adenosyl-L-methionine</name>
        <dbReference type="ChEBI" id="CHEBI:59789"/>
    </ligand>
</feature>
<comment type="similarity">
    <text evidence="3 15 17">Belongs to the RNA methyltransferase TrmD family.</text>
</comment>
<dbReference type="GO" id="GO:0002939">
    <property type="term" value="P:tRNA N1-guanine methylation"/>
    <property type="evidence" value="ECO:0007669"/>
    <property type="project" value="TreeGrafter"/>
</dbReference>
<dbReference type="GO" id="GO:0052906">
    <property type="term" value="F:tRNA (guanine(37)-N1)-methyltransferase activity"/>
    <property type="evidence" value="ECO:0007669"/>
    <property type="project" value="UniProtKB-UniRule"/>
</dbReference>
<dbReference type="Gene3D" id="3.40.1280.10">
    <property type="match status" value="1"/>
</dbReference>
<evidence type="ECO:0000256" key="14">
    <source>
        <dbReference type="ARBA" id="ARBA00047783"/>
    </source>
</evidence>
<accession>A0AAE5AHV4</accession>
<evidence type="ECO:0000256" key="12">
    <source>
        <dbReference type="ARBA" id="ARBA00029736"/>
    </source>
</evidence>
<dbReference type="PIRSF" id="PIRSF000386">
    <property type="entry name" value="tRNA_mtase"/>
    <property type="match status" value="1"/>
</dbReference>
<evidence type="ECO:0000256" key="5">
    <source>
        <dbReference type="ARBA" id="ARBA00012807"/>
    </source>
</evidence>
<keyword evidence="8 15" id="KW-0489">Methyltransferase</keyword>
<dbReference type="InterPro" id="IPR029026">
    <property type="entry name" value="tRNA_m1G_MTases_N"/>
</dbReference>
<comment type="function">
    <text evidence="1 15 17">Specifically methylates guanosine-37 in various tRNAs.</text>
</comment>
<reference evidence="19" key="1">
    <citation type="submission" date="2023-02" db="EMBL/GenBank/DDBJ databases">
        <title>Host association and intracellularity evolved multiple times independently in the Rickettsiales.</title>
        <authorList>
            <person name="Castelli M."/>
            <person name="Nardi T."/>
            <person name="Gammuto L."/>
            <person name="Bellinzona G."/>
            <person name="Sabaneyeva E."/>
            <person name="Potekhin A."/>
            <person name="Serra V."/>
            <person name="Petroni G."/>
            <person name="Sassera D."/>
        </authorList>
    </citation>
    <scope>NUCLEOTIDE SEQUENCE</scope>
    <source>
        <strain evidence="19">USBL-36I1</strain>
    </source>
</reference>
<evidence type="ECO:0000256" key="2">
    <source>
        <dbReference type="ARBA" id="ARBA00004496"/>
    </source>
</evidence>
<dbReference type="PANTHER" id="PTHR46417:SF1">
    <property type="entry name" value="TRNA (GUANINE-N(1)-)-METHYLTRANSFERASE"/>
    <property type="match status" value="1"/>
</dbReference>
<comment type="caution">
    <text evidence="19">The sequence shown here is derived from an EMBL/GenBank/DDBJ whole genome shotgun (WGS) entry which is preliminary data.</text>
</comment>
<gene>
    <name evidence="15" type="primary">trmD</name>
    <name evidence="19" type="ORF">Lyticum_00392</name>
</gene>
<evidence type="ECO:0000256" key="7">
    <source>
        <dbReference type="ARBA" id="ARBA00022490"/>
    </source>
</evidence>
<evidence type="ECO:0000256" key="17">
    <source>
        <dbReference type="RuleBase" id="RU003464"/>
    </source>
</evidence>
<dbReference type="Gene3D" id="1.10.1270.20">
    <property type="entry name" value="tRNA(m1g37)methyltransferase, domain 2"/>
    <property type="match status" value="1"/>
</dbReference>
<evidence type="ECO:0000256" key="10">
    <source>
        <dbReference type="ARBA" id="ARBA00022691"/>
    </source>
</evidence>
<dbReference type="EMBL" id="JARGYU010000002">
    <property type="protein sequence ID" value="MDZ5761224.1"/>
    <property type="molecule type" value="Genomic_DNA"/>
</dbReference>
<keyword evidence="11 15" id="KW-0819">tRNA processing</keyword>
<comment type="catalytic activity">
    <reaction evidence="14 15 17">
        <text>guanosine(37) in tRNA + S-adenosyl-L-methionine = N(1)-methylguanosine(37) in tRNA + S-adenosyl-L-homocysteine + H(+)</text>
        <dbReference type="Rhea" id="RHEA:36899"/>
        <dbReference type="Rhea" id="RHEA-COMP:10145"/>
        <dbReference type="Rhea" id="RHEA-COMP:10147"/>
        <dbReference type="ChEBI" id="CHEBI:15378"/>
        <dbReference type="ChEBI" id="CHEBI:57856"/>
        <dbReference type="ChEBI" id="CHEBI:59789"/>
        <dbReference type="ChEBI" id="CHEBI:73542"/>
        <dbReference type="ChEBI" id="CHEBI:74269"/>
        <dbReference type="EC" id="2.1.1.228"/>
    </reaction>
</comment>
<feature type="binding site" evidence="15 16">
    <location>
        <position position="120"/>
    </location>
    <ligand>
        <name>S-adenosyl-L-methionine</name>
        <dbReference type="ChEBI" id="CHEBI:59789"/>
    </ligand>
</feature>
<evidence type="ECO:0000313" key="19">
    <source>
        <dbReference type="EMBL" id="MDZ5761224.1"/>
    </source>
</evidence>
<comment type="subcellular location">
    <subcellularLocation>
        <location evidence="2 15 17">Cytoplasm</location>
    </subcellularLocation>
</comment>
<evidence type="ECO:0000256" key="8">
    <source>
        <dbReference type="ARBA" id="ARBA00022603"/>
    </source>
</evidence>
<dbReference type="NCBIfam" id="TIGR00088">
    <property type="entry name" value="trmD"/>
    <property type="match status" value="1"/>
</dbReference>
<evidence type="ECO:0000256" key="1">
    <source>
        <dbReference type="ARBA" id="ARBA00002634"/>
    </source>
</evidence>
<evidence type="ECO:0000313" key="20">
    <source>
        <dbReference type="Proteomes" id="UP001289135"/>
    </source>
</evidence>
<dbReference type="SUPFAM" id="SSF75217">
    <property type="entry name" value="alpha/beta knot"/>
    <property type="match status" value="1"/>
</dbReference>
<protein>
    <recommendedName>
        <fullName evidence="6 15">tRNA (guanine-N(1)-)-methyltransferase</fullName>
        <ecNumber evidence="5 15">2.1.1.228</ecNumber>
    </recommendedName>
    <alternativeName>
        <fullName evidence="12 15">M1G-methyltransferase</fullName>
    </alternativeName>
    <alternativeName>
        <fullName evidence="13 15">tRNA [GM37] methyltransferase</fullName>
    </alternativeName>
</protein>
<proteinExistence type="inferred from homology"/>
<organism evidence="19 20">
    <name type="scientific">Lyticum sinuosum</name>
    <dbReference type="NCBI Taxonomy" id="1332059"/>
    <lineage>
        <taxon>Bacteria</taxon>
        <taxon>Pseudomonadati</taxon>
        <taxon>Pseudomonadota</taxon>
        <taxon>Alphaproteobacteria</taxon>
        <taxon>Rickettsiales</taxon>
        <taxon>Lyticum</taxon>
    </lineage>
</organism>
<feature type="domain" description="tRNA methyltransferase TRMD/TRM10-type" evidence="18">
    <location>
        <begin position="10"/>
        <end position="242"/>
    </location>
</feature>
<evidence type="ECO:0000256" key="16">
    <source>
        <dbReference type="PIRSR" id="PIRSR000386-1"/>
    </source>
</evidence>
<dbReference type="Pfam" id="PF01746">
    <property type="entry name" value="tRNA_m1G_MT"/>
    <property type="match status" value="1"/>
</dbReference>
<keyword evidence="20" id="KW-1185">Reference proteome</keyword>
<evidence type="ECO:0000256" key="11">
    <source>
        <dbReference type="ARBA" id="ARBA00022694"/>
    </source>
</evidence>
<evidence type="ECO:0000259" key="18">
    <source>
        <dbReference type="Pfam" id="PF01746"/>
    </source>
</evidence>
<evidence type="ECO:0000256" key="9">
    <source>
        <dbReference type="ARBA" id="ARBA00022679"/>
    </source>
</evidence>